<proteinExistence type="predicted"/>
<dbReference type="AlphaFoldDB" id="A0A518CGX9"/>
<reference evidence="1 2" key="1">
    <citation type="submission" date="2019-02" db="EMBL/GenBank/DDBJ databases">
        <title>Deep-cultivation of Planctomycetes and their phenomic and genomic characterization uncovers novel biology.</title>
        <authorList>
            <person name="Wiegand S."/>
            <person name="Jogler M."/>
            <person name="Boedeker C."/>
            <person name="Pinto D."/>
            <person name="Vollmers J."/>
            <person name="Rivas-Marin E."/>
            <person name="Kohn T."/>
            <person name="Peeters S.H."/>
            <person name="Heuer A."/>
            <person name="Rast P."/>
            <person name="Oberbeckmann S."/>
            <person name="Bunk B."/>
            <person name="Jeske O."/>
            <person name="Meyerdierks A."/>
            <person name="Storesund J.E."/>
            <person name="Kallscheuer N."/>
            <person name="Luecker S."/>
            <person name="Lage O.M."/>
            <person name="Pohl T."/>
            <person name="Merkel B.J."/>
            <person name="Hornburger P."/>
            <person name="Mueller R.-W."/>
            <person name="Bruemmer F."/>
            <person name="Labrenz M."/>
            <person name="Spormann A.M."/>
            <person name="Op den Camp H."/>
            <person name="Overmann J."/>
            <person name="Amann R."/>
            <person name="Jetten M.S.M."/>
            <person name="Mascher T."/>
            <person name="Medema M.H."/>
            <person name="Devos D.P."/>
            <person name="Kaster A.-K."/>
            <person name="Ovreas L."/>
            <person name="Rohde M."/>
            <person name="Galperin M.Y."/>
            <person name="Jogler C."/>
        </authorList>
    </citation>
    <scope>NUCLEOTIDE SEQUENCE [LARGE SCALE GENOMIC DNA]</scope>
    <source>
        <strain evidence="1 2">Pla110</strain>
    </source>
</reference>
<dbReference type="Proteomes" id="UP000317178">
    <property type="component" value="Chromosome"/>
</dbReference>
<sequence>MTLSVSEQALIATTLDELEKLTRHAQSENVPLEIEPQRGKLFALFVKAEAAGLVDEETGSLSADEICRQLAVRAGLTEAARLSTAQQAKLPPEHLARMRVLWSLMRMWMEWTYAWRRWSEFHTDASAPA</sequence>
<accession>A0A518CGX9</accession>
<organism evidence="1 2">
    <name type="scientific">Polystyrenella longa</name>
    <dbReference type="NCBI Taxonomy" id="2528007"/>
    <lineage>
        <taxon>Bacteria</taxon>
        <taxon>Pseudomonadati</taxon>
        <taxon>Planctomycetota</taxon>
        <taxon>Planctomycetia</taxon>
        <taxon>Planctomycetales</taxon>
        <taxon>Planctomycetaceae</taxon>
        <taxon>Polystyrenella</taxon>
    </lineage>
</organism>
<gene>
    <name evidence="1" type="ORF">Pla110_01900</name>
</gene>
<dbReference type="KEGG" id="plon:Pla110_01900"/>
<evidence type="ECO:0000313" key="2">
    <source>
        <dbReference type="Proteomes" id="UP000317178"/>
    </source>
</evidence>
<dbReference type="RefSeq" id="WP_144992286.1">
    <property type="nucleotide sequence ID" value="NZ_CP036281.1"/>
</dbReference>
<evidence type="ECO:0000313" key="1">
    <source>
        <dbReference type="EMBL" id="QDU78486.1"/>
    </source>
</evidence>
<dbReference type="OrthoDB" id="215235at2"/>
<protein>
    <submittedName>
        <fullName evidence="1">Uncharacterized protein</fullName>
    </submittedName>
</protein>
<dbReference type="EMBL" id="CP036281">
    <property type="protein sequence ID" value="QDU78486.1"/>
    <property type="molecule type" value="Genomic_DNA"/>
</dbReference>
<keyword evidence="2" id="KW-1185">Reference proteome</keyword>
<name>A0A518CGX9_9PLAN</name>